<evidence type="ECO:0000256" key="7">
    <source>
        <dbReference type="PIRSR" id="PIRSR000077-1"/>
    </source>
</evidence>
<accession>A0A2W1JQ80</accession>
<dbReference type="PROSITE" id="PS51352">
    <property type="entry name" value="THIOREDOXIN_2"/>
    <property type="match status" value="1"/>
</dbReference>
<evidence type="ECO:0000256" key="5">
    <source>
        <dbReference type="ARBA" id="ARBA00023284"/>
    </source>
</evidence>
<feature type="site" description="Deprotonates C-terminal active site Cys" evidence="7">
    <location>
        <position position="30"/>
    </location>
</feature>
<keyword evidence="2" id="KW-0813">Transport</keyword>
<evidence type="ECO:0000313" key="11">
    <source>
        <dbReference type="Proteomes" id="UP000248857"/>
    </source>
</evidence>
<dbReference type="GO" id="GO:0015035">
    <property type="term" value="F:protein-disulfide reductase activity"/>
    <property type="evidence" value="ECO:0007669"/>
    <property type="project" value="InterPro"/>
</dbReference>
<feature type="site" description="Contributes to redox potential value" evidence="7">
    <location>
        <position position="38"/>
    </location>
</feature>
<dbReference type="CDD" id="cd02947">
    <property type="entry name" value="TRX_family"/>
    <property type="match status" value="1"/>
</dbReference>
<evidence type="ECO:0000256" key="4">
    <source>
        <dbReference type="ARBA" id="ARBA00023157"/>
    </source>
</evidence>
<evidence type="ECO:0000313" key="10">
    <source>
        <dbReference type="EMBL" id="PZD75459.1"/>
    </source>
</evidence>
<protein>
    <recommendedName>
        <fullName evidence="6">Thioredoxin</fullName>
    </recommendedName>
</protein>
<gene>
    <name evidence="10" type="primary">trxA_1</name>
    <name evidence="10" type="ORF">C1752_00332</name>
</gene>
<dbReference type="RefSeq" id="WP_110984310.1">
    <property type="nucleotide sequence ID" value="NZ_CAWNWM010000001.1"/>
</dbReference>
<dbReference type="FunFam" id="3.40.30.10:FF:000001">
    <property type="entry name" value="Thioredoxin"/>
    <property type="match status" value="1"/>
</dbReference>
<keyword evidence="5 8" id="KW-0676">Redox-active center</keyword>
<evidence type="ECO:0000256" key="8">
    <source>
        <dbReference type="PIRSR" id="PIRSR000077-4"/>
    </source>
</evidence>
<dbReference type="PANTHER" id="PTHR45663">
    <property type="entry name" value="GEO12009P1"/>
    <property type="match status" value="1"/>
</dbReference>
<evidence type="ECO:0000256" key="3">
    <source>
        <dbReference type="ARBA" id="ARBA00022982"/>
    </source>
</evidence>
<reference evidence="10 11" key="1">
    <citation type="journal article" date="2018" name="Sci. Rep.">
        <title>A novel species of the marine cyanobacterium Acaryochloris with a unique pigment content and lifestyle.</title>
        <authorList>
            <person name="Partensky F."/>
            <person name="Six C."/>
            <person name="Ratin M."/>
            <person name="Garczarek L."/>
            <person name="Vaulot D."/>
            <person name="Probert I."/>
            <person name="Calteau A."/>
            <person name="Gourvil P."/>
            <person name="Marie D."/>
            <person name="Grebert T."/>
            <person name="Bouchier C."/>
            <person name="Le Panse S."/>
            <person name="Gachenot M."/>
            <person name="Rodriguez F."/>
            <person name="Garrido J.L."/>
        </authorList>
    </citation>
    <scope>NUCLEOTIDE SEQUENCE [LARGE SCALE GENOMIC DNA]</scope>
    <source>
        <strain evidence="10 11">RCC1774</strain>
    </source>
</reference>
<evidence type="ECO:0000256" key="1">
    <source>
        <dbReference type="ARBA" id="ARBA00008987"/>
    </source>
</evidence>
<feature type="site" description="Contributes to redox potential value" evidence="7">
    <location>
        <position position="37"/>
    </location>
</feature>
<dbReference type="PIRSF" id="PIRSF000077">
    <property type="entry name" value="Thioredoxin"/>
    <property type="match status" value="1"/>
</dbReference>
<keyword evidence="11" id="KW-1185">Reference proteome</keyword>
<dbReference type="OrthoDB" id="530955at2"/>
<feature type="disulfide bond" description="Redox-active" evidence="8">
    <location>
        <begin position="36"/>
        <end position="39"/>
    </location>
</feature>
<comment type="caution">
    <text evidence="10">The sequence shown here is derived from an EMBL/GenBank/DDBJ whole genome shotgun (WGS) entry which is preliminary data.</text>
</comment>
<organism evidence="10 11">
    <name type="scientific">Acaryochloris thomasi RCC1774</name>
    <dbReference type="NCBI Taxonomy" id="1764569"/>
    <lineage>
        <taxon>Bacteria</taxon>
        <taxon>Bacillati</taxon>
        <taxon>Cyanobacteriota</taxon>
        <taxon>Cyanophyceae</taxon>
        <taxon>Acaryochloridales</taxon>
        <taxon>Acaryochloridaceae</taxon>
        <taxon>Acaryochloris</taxon>
        <taxon>Acaryochloris thomasi</taxon>
    </lineage>
</organism>
<proteinExistence type="inferred from homology"/>
<dbReference type="Pfam" id="PF00085">
    <property type="entry name" value="Thioredoxin"/>
    <property type="match status" value="1"/>
</dbReference>
<dbReference type="AlphaFoldDB" id="A0A2W1JQ80"/>
<sequence length="111" mass="12626">MNTAPETRVPEIQDSDFEALLNSNTLVLVDFMVSWCGPCRKVSRFMEKLAETFDGKITIVKIDTEKNREIPQQFEVSRLPEVLLFKNGELVERILGAKPQSTFAEAVTKHL</sequence>
<dbReference type="EMBL" id="PQWO01000001">
    <property type="protein sequence ID" value="PZD75459.1"/>
    <property type="molecule type" value="Genomic_DNA"/>
</dbReference>
<dbReference type="SUPFAM" id="SSF52833">
    <property type="entry name" value="Thioredoxin-like"/>
    <property type="match status" value="1"/>
</dbReference>
<evidence type="ECO:0000259" key="9">
    <source>
        <dbReference type="PROSITE" id="PS51352"/>
    </source>
</evidence>
<feature type="active site" description="Nucleophile" evidence="7">
    <location>
        <position position="36"/>
    </location>
</feature>
<evidence type="ECO:0000256" key="6">
    <source>
        <dbReference type="PIRNR" id="PIRNR000077"/>
    </source>
</evidence>
<feature type="domain" description="Thioredoxin" evidence="9">
    <location>
        <begin position="1"/>
        <end position="111"/>
    </location>
</feature>
<name>A0A2W1JQ80_9CYAN</name>
<comment type="similarity">
    <text evidence="1 6">Belongs to the thioredoxin family.</text>
</comment>
<dbReference type="PANTHER" id="PTHR45663:SF11">
    <property type="entry name" value="GEO12009P1"/>
    <property type="match status" value="1"/>
</dbReference>
<dbReference type="InterPro" id="IPR005746">
    <property type="entry name" value="Thioredoxin"/>
</dbReference>
<dbReference type="InterPro" id="IPR013766">
    <property type="entry name" value="Thioredoxin_domain"/>
</dbReference>
<dbReference type="Gene3D" id="3.40.30.10">
    <property type="entry name" value="Glutaredoxin"/>
    <property type="match status" value="1"/>
</dbReference>
<keyword evidence="3" id="KW-0249">Electron transport</keyword>
<dbReference type="InterPro" id="IPR036249">
    <property type="entry name" value="Thioredoxin-like_sf"/>
</dbReference>
<evidence type="ECO:0000256" key="2">
    <source>
        <dbReference type="ARBA" id="ARBA00022448"/>
    </source>
</evidence>
<feature type="active site" description="Nucleophile" evidence="7">
    <location>
        <position position="39"/>
    </location>
</feature>
<dbReference type="GO" id="GO:0005737">
    <property type="term" value="C:cytoplasm"/>
    <property type="evidence" value="ECO:0007669"/>
    <property type="project" value="TreeGrafter"/>
</dbReference>
<keyword evidence="4 8" id="KW-1015">Disulfide bond</keyword>
<dbReference type="Proteomes" id="UP000248857">
    <property type="component" value="Unassembled WGS sequence"/>
</dbReference>